<dbReference type="SUPFAM" id="SSF48452">
    <property type="entry name" value="TPR-like"/>
    <property type="match status" value="1"/>
</dbReference>
<dbReference type="GO" id="GO:0009279">
    <property type="term" value="C:cell outer membrane"/>
    <property type="evidence" value="ECO:0007669"/>
    <property type="project" value="UniProtKB-SubCell"/>
</dbReference>
<dbReference type="AlphaFoldDB" id="A0A081DCC3"/>
<name>A0A081DCC3_NONUL</name>
<evidence type="ECO:0000256" key="5">
    <source>
        <dbReference type="ARBA" id="ARBA00023237"/>
    </source>
</evidence>
<keyword evidence="3" id="KW-0732">Signal</keyword>
<evidence type="ECO:0000256" key="2">
    <source>
        <dbReference type="ARBA" id="ARBA00006275"/>
    </source>
</evidence>
<keyword evidence="5" id="KW-0998">Cell outer membrane</keyword>
<evidence type="ECO:0000259" key="6">
    <source>
        <dbReference type="Pfam" id="PF07980"/>
    </source>
</evidence>
<feature type="domain" description="RagB/SusD" evidence="6">
    <location>
        <begin position="182"/>
        <end position="323"/>
    </location>
</feature>
<protein>
    <submittedName>
        <fullName evidence="7">Putative outer membrane protein</fullName>
    </submittedName>
</protein>
<dbReference type="EMBL" id="BBLG01000004">
    <property type="protein sequence ID" value="GAK76569.1"/>
    <property type="molecule type" value="Genomic_DNA"/>
</dbReference>
<evidence type="ECO:0000256" key="4">
    <source>
        <dbReference type="ARBA" id="ARBA00023136"/>
    </source>
</evidence>
<dbReference type="Gene3D" id="1.25.40.390">
    <property type="match status" value="1"/>
</dbReference>
<keyword evidence="4" id="KW-0472">Membrane</keyword>
<evidence type="ECO:0000313" key="7">
    <source>
        <dbReference type="EMBL" id="GAK76569.1"/>
    </source>
</evidence>
<comment type="similarity">
    <text evidence="2">Belongs to the SusD family.</text>
</comment>
<gene>
    <name evidence="7" type="ORF">JCM19296_2166</name>
</gene>
<sequence length="323" mass="34780">MVDQVIIFDQNNVTYLGRNTAGEMLTQINADFALAESLIDPTADNKYRITLAAIDAFQARVGLYENTTASLTAAVANATAAINAVPISGQAEYDSLFRTDDLTGEAIFSIEKDTNDGAIGTLFTDTNNDIFFEVSDDLVFGTGGILASSNADVRFPLLLDFETDITDPAVSGNDFPVGKYVGRSRANQALHDHKILRTSEMFLIRAEANAKLDGNDTDGDAAADIALIRAARGSAIGTPAYADLNEALLDIARERRLELAYEGHRVYDLKRTNTDIVRDPADCAALSTPCNLAISSGRFTLPIPQTEIDANNAIQESDQNPGY</sequence>
<comment type="subcellular location">
    <subcellularLocation>
        <location evidence="1">Cell outer membrane</location>
    </subcellularLocation>
</comment>
<organism evidence="7 8">
    <name type="scientific">Nonlabens ulvanivorans</name>
    <name type="common">Persicivirga ulvanivorans</name>
    <dbReference type="NCBI Taxonomy" id="906888"/>
    <lineage>
        <taxon>Bacteria</taxon>
        <taxon>Pseudomonadati</taxon>
        <taxon>Bacteroidota</taxon>
        <taxon>Flavobacteriia</taxon>
        <taxon>Flavobacteriales</taxon>
        <taxon>Flavobacteriaceae</taxon>
        <taxon>Nonlabens</taxon>
    </lineage>
</organism>
<dbReference type="Pfam" id="PF07980">
    <property type="entry name" value="SusD_RagB"/>
    <property type="match status" value="1"/>
</dbReference>
<comment type="caution">
    <text evidence="7">The sequence shown here is derived from an EMBL/GenBank/DDBJ whole genome shotgun (WGS) entry which is preliminary data.</text>
</comment>
<dbReference type="Proteomes" id="UP000028980">
    <property type="component" value="Unassembled WGS sequence"/>
</dbReference>
<accession>A0A081DCC3</accession>
<dbReference type="InterPro" id="IPR011990">
    <property type="entry name" value="TPR-like_helical_dom_sf"/>
</dbReference>
<evidence type="ECO:0000256" key="3">
    <source>
        <dbReference type="ARBA" id="ARBA00022729"/>
    </source>
</evidence>
<proteinExistence type="inferred from homology"/>
<dbReference type="InterPro" id="IPR012944">
    <property type="entry name" value="SusD_RagB_dom"/>
</dbReference>
<evidence type="ECO:0000256" key="1">
    <source>
        <dbReference type="ARBA" id="ARBA00004442"/>
    </source>
</evidence>
<evidence type="ECO:0000313" key="8">
    <source>
        <dbReference type="Proteomes" id="UP000028980"/>
    </source>
</evidence>
<reference evidence="7 8" key="1">
    <citation type="journal article" date="2014" name="Genome Announc.">
        <title>Draft Genome Sequences of Marine Flavobacterium Nonlabens Strains NR17, NR24, NR27, NR32, NR33, and Ara13.</title>
        <authorList>
            <person name="Nakanishi M."/>
            <person name="Meirelles P."/>
            <person name="Suzuki R."/>
            <person name="Takatani N."/>
            <person name="Mino S."/>
            <person name="Suda W."/>
            <person name="Oshima K."/>
            <person name="Hattori M."/>
            <person name="Ohkuma M."/>
            <person name="Hosokawa M."/>
            <person name="Miyashita K."/>
            <person name="Thompson F.L."/>
            <person name="Niwa A."/>
            <person name="Sawabe T."/>
            <person name="Sawabe T."/>
        </authorList>
    </citation>
    <scope>NUCLEOTIDE SEQUENCE [LARGE SCALE GENOMIC DNA]</scope>
    <source>
        <strain evidence="8">JCM19296</strain>
    </source>
</reference>